<proteinExistence type="predicted"/>
<comment type="caution">
    <text evidence="2">The sequence shown here is derived from an EMBL/GenBank/DDBJ whole genome shotgun (WGS) entry which is preliminary data.</text>
</comment>
<protein>
    <submittedName>
        <fullName evidence="2">Uncharacterized protein</fullName>
    </submittedName>
</protein>
<gene>
    <name evidence="2" type="ORF">KOR42_05640</name>
</gene>
<evidence type="ECO:0000313" key="3">
    <source>
        <dbReference type="Proteomes" id="UP000317243"/>
    </source>
</evidence>
<accession>A0A5C5X2P4</accession>
<dbReference type="Proteomes" id="UP000317243">
    <property type="component" value="Unassembled WGS sequence"/>
</dbReference>
<organism evidence="2 3">
    <name type="scientific">Thalassoglobus neptunius</name>
    <dbReference type="NCBI Taxonomy" id="1938619"/>
    <lineage>
        <taxon>Bacteria</taxon>
        <taxon>Pseudomonadati</taxon>
        <taxon>Planctomycetota</taxon>
        <taxon>Planctomycetia</taxon>
        <taxon>Planctomycetales</taxon>
        <taxon>Planctomycetaceae</taxon>
        <taxon>Thalassoglobus</taxon>
    </lineage>
</organism>
<dbReference type="EMBL" id="SIHI01000001">
    <property type="protein sequence ID" value="TWT57206.1"/>
    <property type="molecule type" value="Genomic_DNA"/>
</dbReference>
<keyword evidence="3" id="KW-1185">Reference proteome</keyword>
<reference evidence="2 3" key="1">
    <citation type="submission" date="2019-02" db="EMBL/GenBank/DDBJ databases">
        <title>Deep-cultivation of Planctomycetes and their phenomic and genomic characterization uncovers novel biology.</title>
        <authorList>
            <person name="Wiegand S."/>
            <person name="Jogler M."/>
            <person name="Boedeker C."/>
            <person name="Pinto D."/>
            <person name="Vollmers J."/>
            <person name="Rivas-Marin E."/>
            <person name="Kohn T."/>
            <person name="Peeters S.H."/>
            <person name="Heuer A."/>
            <person name="Rast P."/>
            <person name="Oberbeckmann S."/>
            <person name="Bunk B."/>
            <person name="Jeske O."/>
            <person name="Meyerdierks A."/>
            <person name="Storesund J.E."/>
            <person name="Kallscheuer N."/>
            <person name="Luecker S."/>
            <person name="Lage O.M."/>
            <person name="Pohl T."/>
            <person name="Merkel B.J."/>
            <person name="Hornburger P."/>
            <person name="Mueller R.-W."/>
            <person name="Bruemmer F."/>
            <person name="Labrenz M."/>
            <person name="Spormann A.M."/>
            <person name="Op Den Camp H."/>
            <person name="Overmann J."/>
            <person name="Amann R."/>
            <person name="Jetten M.S.M."/>
            <person name="Mascher T."/>
            <person name="Medema M.H."/>
            <person name="Devos D.P."/>
            <person name="Kaster A.-K."/>
            <person name="Ovreas L."/>
            <person name="Rohde M."/>
            <person name="Galperin M.Y."/>
            <person name="Jogler C."/>
        </authorList>
    </citation>
    <scope>NUCLEOTIDE SEQUENCE [LARGE SCALE GENOMIC DNA]</scope>
    <source>
        <strain evidence="2 3">KOR42</strain>
    </source>
</reference>
<dbReference type="RefSeq" id="WP_146507071.1">
    <property type="nucleotide sequence ID" value="NZ_SIHI01000001.1"/>
</dbReference>
<dbReference type="AlphaFoldDB" id="A0A5C5X2P4"/>
<evidence type="ECO:0000256" key="1">
    <source>
        <dbReference type="SAM" id="MobiDB-lite"/>
    </source>
</evidence>
<feature type="region of interest" description="Disordered" evidence="1">
    <location>
        <begin position="1"/>
        <end position="25"/>
    </location>
</feature>
<evidence type="ECO:0000313" key="2">
    <source>
        <dbReference type="EMBL" id="TWT57206.1"/>
    </source>
</evidence>
<name>A0A5C5X2P4_9PLAN</name>
<sequence>MQLERWLEHKNKEQEPMGDIHPEDRSDKLSVKTICALDMIRKVEQDDIKPWINEIHLVDGYAWSTDKYQLLVIEVSDEQQSQTSSDHVFDRKTDTYIPFNSKTNPEFRWQSTLPDDMDSAPAFRVDLEKLSTVVDALKLIAVGDDCGRLVCKFTVSKHGRLVMEMDTVDGPATGVLMRIGEVKDS</sequence>